<evidence type="ECO:0000313" key="9">
    <source>
        <dbReference type="Proteomes" id="UP000475117"/>
    </source>
</evidence>
<gene>
    <name evidence="8" type="ORF">G3M56_009390</name>
</gene>
<feature type="domain" description="Translocation and assembly module TamB C-terminal" evidence="7">
    <location>
        <begin position="884"/>
        <end position="1209"/>
    </location>
</feature>
<dbReference type="PANTHER" id="PTHR36985">
    <property type="entry name" value="TRANSLOCATION AND ASSEMBLY MODULE SUBUNIT TAMB"/>
    <property type="match status" value="1"/>
</dbReference>
<dbReference type="GO" id="GO:0009306">
    <property type="term" value="P:protein secretion"/>
    <property type="evidence" value="ECO:0007669"/>
    <property type="project" value="InterPro"/>
</dbReference>
<keyword evidence="2 6" id="KW-0812">Transmembrane</keyword>
<accession>A0A7T7EZU2</accession>
<sequence>MPSDPPSDRDRRVPTDPPAEPSPPQPKKRRRWLKRLAVLAILILVAVWAINGPIFRWALGSIVPDQLEKRGITLQWEAGGSLWSGINCREISVETNESTGVVSSTTAGSLEVDLDWWRWLRGNLAQPVTRLDLLGVSTDARLLEQEKVAEPPKPKKNERPAGEQAGDLFQTIQRFTAGTRARIEIETLRLTTPSTQTFEVENAELTVDRAEAISLSLAETSVAGFDPMLGFQLELKPKDRRVRLQNFALGDAVQVKLAALTLADDEQLRITLDSHLFGGDLSGEISEDRTFAFEITNGEIDFDALDQFLESLFDKRLFLPSGRITKLSLAGKLGAGKVLETLEADTRLNVVDFALGKRRLGDISLHAGAENATLRSYVLSVKAPHKHLELKNATLPVSKLTHKRPWTQITTESLRLEVADLHEALSEYHVRPGDAMPALAVVLEGTTAPSPHSDAWYPHATLNALGRPLADALDLDIEVDVDSDGAFHSPIDWQVRVRDNVSAPAIGNPEIAGSGTFTIKSLGLTGDLALQITPEFPLAKTVAWSGAQLPIDGDVTLDATSNFDMRFGKNAHYTGTCRVNTVKLIGASSFPDLTASLEAGLAKNHAYARNLEAEVNELNIAGGVDWKNKRLGIPRLTVTHDNSGAKLDLTADLPFPLKSIASPEVLLESADPIELKLSLKAASLADFDPLLELGGLSSDSLGISSGEIDVEVDVTRTKRADHAPAVDLAAQIDQLRIASDPIGEPISIQIDLSADQSTQLDAAVKYGDLTSLKMTGRMPWEPLAWVKKEREISSENLEVDALVESIPLEPFAPLAPVIEELKGSLTVRARMTGSVGNPMLSGSTNLQVAVARFDLPVFPGLRDLSLKTSTENNQLTITDGSFESAGGKYELGGTVDLSTMTQPAFDLRLATDEALVYRDDAMTIRADANLTYTGTLAESTLAGDVGLVRPLYYKEFNILSTDSTGGAGTPHQLPTFSTTPTGPATDSDEGNTEPPAPSFLDTCKLDVHVTTADKARVRTDIATADAVAAVHVGGSLKKPELFGEAKVLRGSAQLPFTRIDVTQATAVFRPAYGLTPRINVQAQSQAARHTIQIFVSGSATAPQVIFTSTPYLPRQDVLTLLATGSTRSNLEGGGSAALKAVMLLSQKVAADQDRSRIMRWIAGSLRFISNIEVGIGETNRLTGKRSNSAEAELTDRLRFRVEYDESDSRAALIYNYPLD</sequence>
<evidence type="ECO:0000256" key="1">
    <source>
        <dbReference type="ARBA" id="ARBA00004167"/>
    </source>
</evidence>
<feature type="compositionally biased region" description="Basic and acidic residues" evidence="5">
    <location>
        <begin position="1"/>
        <end position="14"/>
    </location>
</feature>
<feature type="region of interest" description="Disordered" evidence="5">
    <location>
        <begin position="1"/>
        <end position="28"/>
    </location>
</feature>
<evidence type="ECO:0000256" key="2">
    <source>
        <dbReference type="ARBA" id="ARBA00022692"/>
    </source>
</evidence>
<keyword evidence="4 6" id="KW-0472">Membrane</keyword>
<proteinExistence type="predicted"/>
<evidence type="ECO:0000256" key="4">
    <source>
        <dbReference type="ARBA" id="ARBA00023136"/>
    </source>
</evidence>
<evidence type="ECO:0000256" key="3">
    <source>
        <dbReference type="ARBA" id="ARBA00022989"/>
    </source>
</evidence>
<evidence type="ECO:0000313" key="8">
    <source>
        <dbReference type="EMBL" id="QQL44107.1"/>
    </source>
</evidence>
<evidence type="ECO:0000256" key="5">
    <source>
        <dbReference type="SAM" id="MobiDB-lite"/>
    </source>
</evidence>
<dbReference type="RefSeq" id="WP_164362579.1">
    <property type="nucleotide sequence ID" value="NZ_CP066776.1"/>
</dbReference>
<comment type="subcellular location">
    <subcellularLocation>
        <location evidence="1">Membrane</location>
        <topology evidence="1">Single-pass membrane protein</topology>
    </subcellularLocation>
</comment>
<dbReference type="PANTHER" id="PTHR36985:SF1">
    <property type="entry name" value="TRANSLOCATION AND ASSEMBLY MODULE SUBUNIT TAMB"/>
    <property type="match status" value="1"/>
</dbReference>
<dbReference type="KEGG" id="soa:G3M56_009390"/>
<dbReference type="GO" id="GO:0097347">
    <property type="term" value="C:TAM protein secretion complex"/>
    <property type="evidence" value="ECO:0007669"/>
    <property type="project" value="TreeGrafter"/>
</dbReference>
<dbReference type="AlphaFoldDB" id="A0A7T7EZU2"/>
<feature type="compositionally biased region" description="Pro residues" evidence="5">
    <location>
        <begin position="15"/>
        <end position="25"/>
    </location>
</feature>
<organism evidence="8 9">
    <name type="scientific">Sulfuriroseicoccus oceanibius</name>
    <dbReference type="NCBI Taxonomy" id="2707525"/>
    <lineage>
        <taxon>Bacteria</taxon>
        <taxon>Pseudomonadati</taxon>
        <taxon>Verrucomicrobiota</taxon>
        <taxon>Verrucomicrobiia</taxon>
        <taxon>Verrucomicrobiales</taxon>
        <taxon>Verrucomicrobiaceae</taxon>
        <taxon>Sulfuriroseicoccus</taxon>
    </lineage>
</organism>
<keyword evidence="3 6" id="KW-1133">Transmembrane helix</keyword>
<dbReference type="GO" id="GO:0005886">
    <property type="term" value="C:plasma membrane"/>
    <property type="evidence" value="ECO:0007669"/>
    <property type="project" value="InterPro"/>
</dbReference>
<feature type="compositionally biased region" description="Polar residues" evidence="5">
    <location>
        <begin position="972"/>
        <end position="984"/>
    </location>
</feature>
<dbReference type="Proteomes" id="UP000475117">
    <property type="component" value="Chromosome"/>
</dbReference>
<protein>
    <submittedName>
        <fullName evidence="8">Translocation/assembly module TamB domain-containing protein</fullName>
    </submittedName>
</protein>
<feature type="region of interest" description="Disordered" evidence="5">
    <location>
        <begin position="964"/>
        <end position="999"/>
    </location>
</feature>
<feature type="compositionally biased region" description="Basic and acidic residues" evidence="5">
    <location>
        <begin position="144"/>
        <end position="161"/>
    </location>
</feature>
<evidence type="ECO:0000256" key="6">
    <source>
        <dbReference type="SAM" id="Phobius"/>
    </source>
</evidence>
<dbReference type="EMBL" id="CP066776">
    <property type="protein sequence ID" value="QQL44107.1"/>
    <property type="molecule type" value="Genomic_DNA"/>
</dbReference>
<dbReference type="InterPro" id="IPR007452">
    <property type="entry name" value="TamB_C"/>
</dbReference>
<feature type="transmembrane region" description="Helical" evidence="6">
    <location>
        <begin position="36"/>
        <end position="59"/>
    </location>
</feature>
<dbReference type="Pfam" id="PF04357">
    <property type="entry name" value="TamB"/>
    <property type="match status" value="1"/>
</dbReference>
<name>A0A7T7EZU2_9BACT</name>
<keyword evidence="9" id="KW-1185">Reference proteome</keyword>
<reference evidence="8 9" key="1">
    <citation type="submission" date="2020-12" db="EMBL/GenBank/DDBJ databases">
        <title>Sulforoseuscoccus oceanibium gen. nov., sp. nov., a representative of the phylum Verrucomicrobia with special cytoplasmic membrane, and proposal of Sulforoseuscoccusaceae fam. nov.</title>
        <authorList>
            <person name="Xi F."/>
        </authorList>
    </citation>
    <scope>NUCLEOTIDE SEQUENCE [LARGE SCALE GENOMIC DNA]</scope>
    <source>
        <strain evidence="8 9">T37</strain>
    </source>
</reference>
<evidence type="ECO:0000259" key="7">
    <source>
        <dbReference type="Pfam" id="PF04357"/>
    </source>
</evidence>
<feature type="region of interest" description="Disordered" evidence="5">
    <location>
        <begin position="144"/>
        <end position="164"/>
    </location>
</feature>